<dbReference type="Pfam" id="PF00083">
    <property type="entry name" value="Sugar_tr"/>
    <property type="match status" value="1"/>
</dbReference>
<evidence type="ECO:0000256" key="6">
    <source>
        <dbReference type="ARBA" id="ARBA00023136"/>
    </source>
</evidence>
<dbReference type="PANTHER" id="PTHR48022">
    <property type="entry name" value="PLASTIDIC GLUCOSE TRANSPORTER 4"/>
    <property type="match status" value="1"/>
</dbReference>
<dbReference type="PROSITE" id="PS50850">
    <property type="entry name" value="MFS"/>
    <property type="match status" value="1"/>
</dbReference>
<evidence type="ECO:0000313" key="11">
    <source>
        <dbReference type="Proteomes" id="UP000481861"/>
    </source>
</evidence>
<dbReference type="Proteomes" id="UP000481861">
    <property type="component" value="Unassembled WGS sequence"/>
</dbReference>
<dbReference type="InterPro" id="IPR003663">
    <property type="entry name" value="Sugar/inositol_transpt"/>
</dbReference>
<evidence type="ECO:0000256" key="5">
    <source>
        <dbReference type="ARBA" id="ARBA00022989"/>
    </source>
</evidence>
<comment type="subcellular location">
    <subcellularLocation>
        <location evidence="1">Membrane</location>
        <topology evidence="1">Multi-pass membrane protein</topology>
    </subcellularLocation>
</comment>
<gene>
    <name evidence="10" type="ORF">BDV95DRAFT_597383</name>
</gene>
<comment type="similarity">
    <text evidence="2 7">Belongs to the major facilitator superfamily. Sugar transporter (TC 2.A.1.1) family.</text>
</comment>
<evidence type="ECO:0000256" key="7">
    <source>
        <dbReference type="RuleBase" id="RU003346"/>
    </source>
</evidence>
<dbReference type="AlphaFoldDB" id="A0A7C8M4K6"/>
<dbReference type="PANTHER" id="PTHR48022:SF80">
    <property type="entry name" value="SUGAR TRANSPORTER, PUTATIVE (AFU_ORTHOLOGUE AFUA_3G12170)-RELATED"/>
    <property type="match status" value="1"/>
</dbReference>
<feature type="transmembrane region" description="Helical" evidence="8">
    <location>
        <begin position="87"/>
        <end position="105"/>
    </location>
</feature>
<dbReference type="EMBL" id="JAADJZ010000019">
    <property type="protein sequence ID" value="KAF2868536.1"/>
    <property type="molecule type" value="Genomic_DNA"/>
</dbReference>
<dbReference type="OrthoDB" id="6612291at2759"/>
<feature type="transmembrane region" description="Helical" evidence="8">
    <location>
        <begin position="12"/>
        <end position="35"/>
    </location>
</feature>
<dbReference type="PROSITE" id="PS00216">
    <property type="entry name" value="SUGAR_TRANSPORT_1"/>
    <property type="match status" value="1"/>
</dbReference>
<dbReference type="Gene3D" id="1.20.1250.20">
    <property type="entry name" value="MFS general substrate transporter like domains"/>
    <property type="match status" value="1"/>
</dbReference>
<keyword evidence="6 8" id="KW-0472">Membrane</keyword>
<keyword evidence="11" id="KW-1185">Reference proteome</keyword>
<dbReference type="FunFam" id="1.20.1250.20:FF:000134">
    <property type="entry name" value="MFS sugar transporter protein"/>
    <property type="match status" value="1"/>
</dbReference>
<feature type="transmembrane region" description="Helical" evidence="8">
    <location>
        <begin position="166"/>
        <end position="186"/>
    </location>
</feature>
<feature type="transmembrane region" description="Helical" evidence="8">
    <location>
        <begin position="448"/>
        <end position="467"/>
    </location>
</feature>
<dbReference type="SUPFAM" id="SSF103473">
    <property type="entry name" value="MFS general substrate transporter"/>
    <property type="match status" value="1"/>
</dbReference>
<dbReference type="NCBIfam" id="TIGR00879">
    <property type="entry name" value="SP"/>
    <property type="match status" value="1"/>
</dbReference>
<evidence type="ECO:0000259" key="9">
    <source>
        <dbReference type="PROSITE" id="PS50850"/>
    </source>
</evidence>
<dbReference type="PRINTS" id="PR00171">
    <property type="entry name" value="SUGRTRNSPORT"/>
</dbReference>
<dbReference type="InterPro" id="IPR050360">
    <property type="entry name" value="MFS_Sugar_Transporters"/>
</dbReference>
<feature type="transmembrane region" description="Helical" evidence="8">
    <location>
        <begin position="384"/>
        <end position="406"/>
    </location>
</feature>
<sequence length="514" mass="56148">MAPALKHQPVNAYTWGCGLFAAVGSLLYGIDSGIVSTTIAQSSFLEYFDPFSPSMKGALVSTFGAGAVFGVFFAGWSADYLGRKKTIMIAAVIALIAGIIQAAAVHIGMLIAGRIVGGFAVGIMSKFWVPHHCASSQLPDMTIPIYNSEIAPPHKRGMIAGLHAQFVGIGFATANWVGFGCSYASGQFQWRFPLAFQCLPAIIVLAGIFWLPYSPRWLLDQDRDEEAYTVIKRLHGGAGDAGGDDSFFCAEFTQMRDQLRFEKTQQQAGWKDCFTTKSNRQRILLAVLVQAFTQLSGINVINYYQTDLYKGLGQTGHNVTLLAGIYGLVGPIANVICLKYVDTWGRRQTLWITGLIMALDMGLVMGLSGAYGKSDNQIGKGFSIAFIFCFSIIYSLGYNSIHYIYVPEIMTMAIRSKGSAISVVSNVLINIVFNQVSPIAFAEVGYRYYSLFICTNLVGAIVVFLMFPETKGKSLEEIAHIFGDEIIVADLATIKAKVDHVENEQTRDDVDKTK</sequence>
<evidence type="ECO:0000256" key="2">
    <source>
        <dbReference type="ARBA" id="ARBA00010992"/>
    </source>
</evidence>
<protein>
    <submittedName>
        <fullName evidence="10">General substrate transporter</fullName>
    </submittedName>
</protein>
<feature type="transmembrane region" description="Helical" evidence="8">
    <location>
        <begin position="350"/>
        <end position="372"/>
    </location>
</feature>
<dbReference type="GO" id="GO:0016020">
    <property type="term" value="C:membrane"/>
    <property type="evidence" value="ECO:0007669"/>
    <property type="project" value="UniProtKB-SubCell"/>
</dbReference>
<dbReference type="InterPro" id="IPR005828">
    <property type="entry name" value="MFS_sugar_transport-like"/>
</dbReference>
<evidence type="ECO:0000256" key="4">
    <source>
        <dbReference type="ARBA" id="ARBA00022692"/>
    </source>
</evidence>
<comment type="caution">
    <text evidence="10">The sequence shown here is derived from an EMBL/GenBank/DDBJ whole genome shotgun (WGS) entry which is preliminary data.</text>
</comment>
<evidence type="ECO:0000256" key="8">
    <source>
        <dbReference type="SAM" id="Phobius"/>
    </source>
</evidence>
<evidence type="ECO:0000256" key="1">
    <source>
        <dbReference type="ARBA" id="ARBA00004141"/>
    </source>
</evidence>
<dbReference type="InterPro" id="IPR036259">
    <property type="entry name" value="MFS_trans_sf"/>
</dbReference>
<feature type="transmembrane region" description="Helical" evidence="8">
    <location>
        <begin position="55"/>
        <end position="75"/>
    </location>
</feature>
<evidence type="ECO:0000313" key="10">
    <source>
        <dbReference type="EMBL" id="KAF2868536.1"/>
    </source>
</evidence>
<accession>A0A7C8M4K6</accession>
<feature type="transmembrane region" description="Helical" evidence="8">
    <location>
        <begin position="192"/>
        <end position="213"/>
    </location>
</feature>
<evidence type="ECO:0000256" key="3">
    <source>
        <dbReference type="ARBA" id="ARBA00022448"/>
    </source>
</evidence>
<dbReference type="GO" id="GO:0005351">
    <property type="term" value="F:carbohydrate:proton symporter activity"/>
    <property type="evidence" value="ECO:0007669"/>
    <property type="project" value="TreeGrafter"/>
</dbReference>
<dbReference type="InterPro" id="IPR020846">
    <property type="entry name" value="MFS_dom"/>
</dbReference>
<feature type="domain" description="Major facilitator superfamily (MFS) profile" evidence="9">
    <location>
        <begin position="17"/>
        <end position="471"/>
    </location>
</feature>
<feature type="transmembrane region" description="Helical" evidence="8">
    <location>
        <begin position="316"/>
        <end position="338"/>
    </location>
</feature>
<keyword evidence="3 7" id="KW-0813">Transport</keyword>
<feature type="transmembrane region" description="Helical" evidence="8">
    <location>
        <begin position="418"/>
        <end position="436"/>
    </location>
</feature>
<dbReference type="InterPro" id="IPR005829">
    <property type="entry name" value="Sugar_transporter_CS"/>
</dbReference>
<proteinExistence type="inferred from homology"/>
<organism evidence="10 11">
    <name type="scientific">Massariosphaeria phaeospora</name>
    <dbReference type="NCBI Taxonomy" id="100035"/>
    <lineage>
        <taxon>Eukaryota</taxon>
        <taxon>Fungi</taxon>
        <taxon>Dikarya</taxon>
        <taxon>Ascomycota</taxon>
        <taxon>Pezizomycotina</taxon>
        <taxon>Dothideomycetes</taxon>
        <taxon>Pleosporomycetidae</taxon>
        <taxon>Pleosporales</taxon>
        <taxon>Pleosporales incertae sedis</taxon>
        <taxon>Massariosphaeria</taxon>
    </lineage>
</organism>
<name>A0A7C8M4K6_9PLEO</name>
<reference evidence="10 11" key="1">
    <citation type="submission" date="2020-01" db="EMBL/GenBank/DDBJ databases">
        <authorList>
            <consortium name="DOE Joint Genome Institute"/>
            <person name="Haridas S."/>
            <person name="Albert R."/>
            <person name="Binder M."/>
            <person name="Bloem J."/>
            <person name="Labutti K."/>
            <person name="Salamov A."/>
            <person name="Andreopoulos B."/>
            <person name="Baker S.E."/>
            <person name="Barry K."/>
            <person name="Bills G."/>
            <person name="Bluhm B.H."/>
            <person name="Cannon C."/>
            <person name="Castanera R."/>
            <person name="Culley D.E."/>
            <person name="Daum C."/>
            <person name="Ezra D."/>
            <person name="Gonzalez J.B."/>
            <person name="Henrissat B."/>
            <person name="Kuo A."/>
            <person name="Liang C."/>
            <person name="Lipzen A."/>
            <person name="Lutzoni F."/>
            <person name="Magnuson J."/>
            <person name="Mondo S."/>
            <person name="Nolan M."/>
            <person name="Ohm R."/>
            <person name="Pangilinan J."/>
            <person name="Park H.-J.H."/>
            <person name="Ramirez L."/>
            <person name="Alfaro M."/>
            <person name="Sun H."/>
            <person name="Tritt A."/>
            <person name="Yoshinaga Y."/>
            <person name="Zwiers L.-H.L."/>
            <person name="Turgeon B.G."/>
            <person name="Goodwin S.B."/>
            <person name="Spatafora J.W."/>
            <person name="Crous P.W."/>
            <person name="Grigoriev I.V."/>
        </authorList>
    </citation>
    <scope>NUCLEOTIDE SEQUENCE [LARGE SCALE GENOMIC DNA]</scope>
    <source>
        <strain evidence="10 11">CBS 611.86</strain>
    </source>
</reference>
<keyword evidence="5 8" id="KW-1133">Transmembrane helix</keyword>
<keyword evidence="4 8" id="KW-0812">Transmembrane</keyword>